<evidence type="ECO:0000313" key="1">
    <source>
        <dbReference type="EMBL" id="CAF1504781.1"/>
    </source>
</evidence>
<comment type="caution">
    <text evidence="1">The sequence shown here is derived from an EMBL/GenBank/DDBJ whole genome shotgun (WGS) entry which is preliminary data.</text>
</comment>
<dbReference type="EMBL" id="CAJOBC010088233">
    <property type="protein sequence ID" value="CAF4366121.1"/>
    <property type="molecule type" value="Genomic_DNA"/>
</dbReference>
<sequence length="385" mass="44350">DTVNIPFLKKNGDSTAVTNYTYLPIQREQLGLLLEMIIERICVPIVDLECDMHSIIDRFYSIDVKSNILATSFYQAALYKCGVTSMLKHQLFMVNRNDPISNNIDKNRVKDVEKRSDKCFEHMKILFNTSLELSNSFVTRTEMGYSCYFLFGYYNEAINTMESIISVIDGDKDYLSSQLLMYGEDDLTCPILTFVCAKLGLEEIIIEPIVLVYYTLFHAYRLIQQWDTAACYIDSFKQVCMNKKNRYRSNSFVLLSTAFICLGDTDEAFRSLEMSGVHGQISLDELISLCGVRLLVCTQMTSIEEMMDNGITVVLPYERSQCGEQDEKIIVKPLIMERTESSCLLVLRHGYDCYKTRPWLVEKSTIIDELGKWMKRLAPGDRLNY</sequence>
<proteinExistence type="predicted"/>
<evidence type="ECO:0000313" key="2">
    <source>
        <dbReference type="EMBL" id="CAF4366121.1"/>
    </source>
</evidence>
<reference evidence="1" key="1">
    <citation type="submission" date="2021-02" db="EMBL/GenBank/DDBJ databases">
        <authorList>
            <person name="Nowell W R."/>
        </authorList>
    </citation>
    <scope>NUCLEOTIDE SEQUENCE</scope>
</reference>
<dbReference type="Proteomes" id="UP000663829">
    <property type="component" value="Unassembled WGS sequence"/>
</dbReference>
<dbReference type="Proteomes" id="UP000681722">
    <property type="component" value="Unassembled WGS sequence"/>
</dbReference>
<name>A0A815TG03_9BILA</name>
<gene>
    <name evidence="1" type="ORF">GPM918_LOCUS36845</name>
    <name evidence="2" type="ORF">SRO942_LOCUS37596</name>
</gene>
<dbReference type="AlphaFoldDB" id="A0A815TG03"/>
<evidence type="ECO:0000313" key="3">
    <source>
        <dbReference type="Proteomes" id="UP000663829"/>
    </source>
</evidence>
<accession>A0A815TG03</accession>
<organism evidence="1 3">
    <name type="scientific">Didymodactylos carnosus</name>
    <dbReference type="NCBI Taxonomy" id="1234261"/>
    <lineage>
        <taxon>Eukaryota</taxon>
        <taxon>Metazoa</taxon>
        <taxon>Spiralia</taxon>
        <taxon>Gnathifera</taxon>
        <taxon>Rotifera</taxon>
        <taxon>Eurotatoria</taxon>
        <taxon>Bdelloidea</taxon>
        <taxon>Philodinida</taxon>
        <taxon>Philodinidae</taxon>
        <taxon>Didymodactylos</taxon>
    </lineage>
</organism>
<keyword evidence="3" id="KW-1185">Reference proteome</keyword>
<dbReference type="EMBL" id="CAJNOQ010022708">
    <property type="protein sequence ID" value="CAF1504781.1"/>
    <property type="molecule type" value="Genomic_DNA"/>
</dbReference>
<protein>
    <submittedName>
        <fullName evidence="1">Uncharacterized protein</fullName>
    </submittedName>
</protein>
<feature type="non-terminal residue" evidence="1">
    <location>
        <position position="1"/>
    </location>
</feature>